<dbReference type="InterPro" id="IPR001387">
    <property type="entry name" value="Cro/C1-type_HTH"/>
</dbReference>
<feature type="domain" description="HTH cro/C1-type" evidence="3">
    <location>
        <begin position="9"/>
        <end position="64"/>
    </location>
</feature>
<evidence type="ECO:0000313" key="4">
    <source>
        <dbReference type="EMBL" id="AFU62105.1"/>
    </source>
</evidence>
<dbReference type="SUPFAM" id="SSF48452">
    <property type="entry name" value="TPR-like"/>
    <property type="match status" value="1"/>
</dbReference>
<evidence type="ECO:0000259" key="3">
    <source>
        <dbReference type="PROSITE" id="PS50943"/>
    </source>
</evidence>
<dbReference type="SUPFAM" id="SSF47413">
    <property type="entry name" value="lambda repressor-like DNA-binding domains"/>
    <property type="match status" value="1"/>
</dbReference>
<proteinExistence type="predicted"/>
<dbReference type="RefSeq" id="YP_006990166.1">
    <property type="nucleotide sequence ID" value="NC_019414.1"/>
</dbReference>
<dbReference type="InterPro" id="IPR011990">
    <property type="entry name" value="TPR-like_helical_dom_sf"/>
</dbReference>
<gene>
    <name evidence="4" type="ORF">R4_52</name>
</gene>
<evidence type="ECO:0000256" key="2">
    <source>
        <dbReference type="SAM" id="MobiDB-lite"/>
    </source>
</evidence>
<dbReference type="SMART" id="SM00530">
    <property type="entry name" value="HTH_XRE"/>
    <property type="match status" value="1"/>
</dbReference>
<keyword evidence="5" id="KW-1185">Reference proteome</keyword>
<dbReference type="EMBL" id="JX182370">
    <property type="protein sequence ID" value="AFU62105.1"/>
    <property type="molecule type" value="Genomic_DNA"/>
</dbReference>
<sequence>MSADIGKQLRDVRKRRGMSQQELAKSSGVSLSLIRKLEQGERSDTRLETARQLAAALHVPTTRLVSDSSEDGATRETIDRWGAVRRALVTPTATDELEEPTLEGVTASLKAALPLFSGDRFAELGELLPALLRDANVLAELDPDGRALRVKLMQLTGWLLTQTRQFEAAEMALERSLDDSADRLQGAATVNTQCWLLLRRGRLSEARELATEWADETEPRLTKATPAELSAWGWLLLRMSAASVRDNRPGEAEDALRYANSAAVALGREFAPPEDFLRTFGPVTVALKRAENASIIHRPDKVLELATKVPMDKLKPTSNNRNRHLLDVADAYARTRQYGEAVEVLQNIRASSPQWLPNQRYARDIMGRIVARRRTLTPEMRSLADLVGVPM</sequence>
<dbReference type="CDD" id="cd00093">
    <property type="entry name" value="HTH_XRE"/>
    <property type="match status" value="1"/>
</dbReference>
<protein>
    <submittedName>
        <fullName evidence="4">DNA binding protein</fullName>
    </submittedName>
</protein>
<dbReference type="Proteomes" id="UP000008041">
    <property type="component" value="Segment"/>
</dbReference>
<dbReference type="Gene3D" id="1.10.260.40">
    <property type="entry name" value="lambda repressor-like DNA-binding domains"/>
    <property type="match status" value="1"/>
</dbReference>
<reference evidence="4 5" key="1">
    <citation type="submission" date="2012-06" db="EMBL/GenBank/DDBJ databases">
        <authorList>
            <person name="Smith M.C.M."/>
            <person name="Hendrix R."/>
            <person name="Hatfull G.F."/>
        </authorList>
    </citation>
    <scope>NUCLEOTIDE SEQUENCE [LARGE SCALE GENOMIC DNA]</scope>
</reference>
<organism evidence="4 5">
    <name type="scientific">Streptomyces phage R4</name>
    <dbReference type="NCBI Taxonomy" id="10732"/>
    <lineage>
        <taxon>Viruses</taxon>
        <taxon>Duplodnaviria</taxon>
        <taxon>Heunggongvirae</taxon>
        <taxon>Uroviricota</taxon>
        <taxon>Caudoviricetes</taxon>
        <taxon>Arquatrovirinae</taxon>
        <taxon>Arequatrovirus</taxon>
        <taxon>Arequatrovirus R4</taxon>
    </lineage>
</organism>
<dbReference type="PANTHER" id="PTHR46797">
    <property type="entry name" value="HTH-TYPE TRANSCRIPTIONAL REGULATOR"/>
    <property type="match status" value="1"/>
</dbReference>
<dbReference type="GeneID" id="13996959"/>
<keyword evidence="1" id="KW-0238">DNA-binding</keyword>
<dbReference type="InterPro" id="IPR010982">
    <property type="entry name" value="Lambda_DNA-bd_dom_sf"/>
</dbReference>
<dbReference type="Gene3D" id="1.25.40.10">
    <property type="entry name" value="Tetratricopeptide repeat domain"/>
    <property type="match status" value="1"/>
</dbReference>
<dbReference type="PANTHER" id="PTHR46797:SF1">
    <property type="entry name" value="METHYLPHOSPHONATE SYNTHASE"/>
    <property type="match status" value="1"/>
</dbReference>
<feature type="region of interest" description="Disordered" evidence="2">
    <location>
        <begin position="1"/>
        <end position="24"/>
    </location>
</feature>
<dbReference type="InterPro" id="IPR050807">
    <property type="entry name" value="TransReg_Diox_bact_type"/>
</dbReference>
<accession>K4I2Q1</accession>
<dbReference type="GO" id="GO:0003700">
    <property type="term" value="F:DNA-binding transcription factor activity"/>
    <property type="evidence" value="ECO:0007669"/>
    <property type="project" value="TreeGrafter"/>
</dbReference>
<name>K4I2Q1_9CAUD</name>
<evidence type="ECO:0000313" key="5">
    <source>
        <dbReference type="Proteomes" id="UP000008041"/>
    </source>
</evidence>
<dbReference type="PROSITE" id="PS50943">
    <property type="entry name" value="HTH_CROC1"/>
    <property type="match status" value="1"/>
</dbReference>
<dbReference type="KEGG" id="vg:13996959"/>
<dbReference type="Pfam" id="PF01381">
    <property type="entry name" value="HTH_3"/>
    <property type="match status" value="1"/>
</dbReference>
<evidence type="ECO:0000256" key="1">
    <source>
        <dbReference type="ARBA" id="ARBA00023125"/>
    </source>
</evidence>
<dbReference type="GO" id="GO:0003677">
    <property type="term" value="F:DNA binding"/>
    <property type="evidence" value="ECO:0007669"/>
    <property type="project" value="UniProtKB-KW"/>
</dbReference>